<comment type="caution">
    <text evidence="11">The sequence shown here is derived from an EMBL/GenBank/DDBJ whole genome shotgun (WGS) entry which is preliminary data.</text>
</comment>
<keyword evidence="11" id="KW-0282">Flagellum</keyword>
<evidence type="ECO:0000256" key="9">
    <source>
        <dbReference type="ARBA" id="ARBA00023136"/>
    </source>
</evidence>
<accession>A0AAP5LKU4</accession>
<evidence type="ECO:0000256" key="4">
    <source>
        <dbReference type="ARBA" id="ARBA00022475"/>
    </source>
</evidence>
<dbReference type="RefSeq" id="WP_239289523.1">
    <property type="nucleotide sequence ID" value="NZ_JAVDTR010000002.1"/>
</dbReference>
<keyword evidence="7 10" id="KW-0283">Flagellar rotation</keyword>
<evidence type="ECO:0000256" key="5">
    <source>
        <dbReference type="ARBA" id="ARBA00022500"/>
    </source>
</evidence>
<gene>
    <name evidence="11" type="ORF">J2W91_000764</name>
</gene>
<evidence type="ECO:0000313" key="12">
    <source>
        <dbReference type="Proteomes" id="UP001254832"/>
    </source>
</evidence>
<organism evidence="11 12">
    <name type="scientific">Paenibacillus amylolyticus</name>
    <dbReference type="NCBI Taxonomy" id="1451"/>
    <lineage>
        <taxon>Bacteria</taxon>
        <taxon>Bacillati</taxon>
        <taxon>Bacillota</taxon>
        <taxon>Bacilli</taxon>
        <taxon>Bacillales</taxon>
        <taxon>Paenibacillaceae</taxon>
        <taxon>Paenibacillus</taxon>
    </lineage>
</organism>
<proteinExistence type="inferred from homology"/>
<keyword evidence="9 10" id="KW-0472">Membrane</keyword>
<reference evidence="11" key="1">
    <citation type="submission" date="2023-07" db="EMBL/GenBank/DDBJ databases">
        <title>Sorghum-associated microbial communities from plants grown in Nebraska, USA.</title>
        <authorList>
            <person name="Schachtman D."/>
        </authorList>
    </citation>
    <scope>NUCLEOTIDE SEQUENCE</scope>
    <source>
        <strain evidence="11">BE80</strain>
    </source>
</reference>
<dbReference type="GO" id="GO:0005886">
    <property type="term" value="C:plasma membrane"/>
    <property type="evidence" value="ECO:0007669"/>
    <property type="project" value="UniProtKB-SubCell"/>
</dbReference>
<dbReference type="PANTHER" id="PTHR35091:SF2">
    <property type="entry name" value="FLAGELLAR PROTEIN FLIL"/>
    <property type="match status" value="1"/>
</dbReference>
<keyword evidence="11" id="KW-0969">Cilium</keyword>
<evidence type="ECO:0000256" key="3">
    <source>
        <dbReference type="ARBA" id="ARBA00008281"/>
    </source>
</evidence>
<evidence type="ECO:0000256" key="8">
    <source>
        <dbReference type="ARBA" id="ARBA00022989"/>
    </source>
</evidence>
<keyword evidence="11" id="KW-0966">Cell projection</keyword>
<dbReference type="PANTHER" id="PTHR35091">
    <property type="entry name" value="FLAGELLAR PROTEIN FLIL"/>
    <property type="match status" value="1"/>
</dbReference>
<evidence type="ECO:0000256" key="7">
    <source>
        <dbReference type="ARBA" id="ARBA00022779"/>
    </source>
</evidence>
<dbReference type="EMBL" id="JAVDTR010000002">
    <property type="protein sequence ID" value="MDR6722316.1"/>
    <property type="molecule type" value="Genomic_DNA"/>
</dbReference>
<comment type="similarity">
    <text evidence="3 10">Belongs to the FliL family.</text>
</comment>
<evidence type="ECO:0000256" key="2">
    <source>
        <dbReference type="ARBA" id="ARBA00004162"/>
    </source>
</evidence>
<evidence type="ECO:0000313" key="11">
    <source>
        <dbReference type="EMBL" id="MDR6722316.1"/>
    </source>
</evidence>
<dbReference type="GO" id="GO:0009425">
    <property type="term" value="C:bacterial-type flagellum basal body"/>
    <property type="evidence" value="ECO:0007669"/>
    <property type="project" value="InterPro"/>
</dbReference>
<dbReference type="Proteomes" id="UP001254832">
    <property type="component" value="Unassembled WGS sequence"/>
</dbReference>
<keyword evidence="5 10" id="KW-0145">Chemotaxis</keyword>
<evidence type="ECO:0000256" key="1">
    <source>
        <dbReference type="ARBA" id="ARBA00002254"/>
    </source>
</evidence>
<dbReference type="InterPro" id="IPR005503">
    <property type="entry name" value="FliL"/>
</dbReference>
<protein>
    <recommendedName>
        <fullName evidence="10">Flagellar protein FliL</fullName>
    </recommendedName>
</protein>
<keyword evidence="4 10" id="KW-1003">Cell membrane</keyword>
<keyword evidence="8" id="KW-1133">Transmembrane helix</keyword>
<sequence>MKKMMPWIAMSLLAITLIAVVVFVFMQTQNGNNADAHKSAAVVEKKKTADEIVEVTSEITDIKTNLADTNHILQAKLSFELADAKSKEDFEKIKEITVKPIIIQTLADTQPEELKTAKGRSDFNTKLTELINTALPEPKLSSTSFTDFLLVSM</sequence>
<dbReference type="Pfam" id="PF03748">
    <property type="entry name" value="FliL"/>
    <property type="match status" value="1"/>
</dbReference>
<evidence type="ECO:0000256" key="10">
    <source>
        <dbReference type="RuleBase" id="RU364125"/>
    </source>
</evidence>
<keyword evidence="6" id="KW-0812">Transmembrane</keyword>
<comment type="subcellular location">
    <subcellularLocation>
        <location evidence="2">Cell membrane</location>
        <topology evidence="2">Single-pass membrane protein</topology>
    </subcellularLocation>
</comment>
<comment type="function">
    <text evidence="1 10">Controls the rotational direction of flagella during chemotaxis.</text>
</comment>
<name>A0AAP5LKU4_PAEAM</name>
<dbReference type="GO" id="GO:0071978">
    <property type="term" value="P:bacterial-type flagellum-dependent swarming motility"/>
    <property type="evidence" value="ECO:0007669"/>
    <property type="project" value="TreeGrafter"/>
</dbReference>
<dbReference type="GO" id="GO:0006935">
    <property type="term" value="P:chemotaxis"/>
    <property type="evidence" value="ECO:0007669"/>
    <property type="project" value="UniProtKB-KW"/>
</dbReference>
<dbReference type="AlphaFoldDB" id="A0AAP5LKU4"/>
<evidence type="ECO:0000256" key="6">
    <source>
        <dbReference type="ARBA" id="ARBA00022692"/>
    </source>
</evidence>